<gene>
    <name evidence="2" type="ORF">CEJ86_20935</name>
</gene>
<dbReference type="Pfam" id="PF01844">
    <property type="entry name" value="HNH"/>
    <property type="match status" value="1"/>
</dbReference>
<dbReference type="GO" id="GO:0004519">
    <property type="term" value="F:endonuclease activity"/>
    <property type="evidence" value="ECO:0007669"/>
    <property type="project" value="InterPro"/>
</dbReference>
<dbReference type="GO" id="GO:0003676">
    <property type="term" value="F:nucleic acid binding"/>
    <property type="evidence" value="ECO:0007669"/>
    <property type="project" value="InterPro"/>
</dbReference>
<proteinExistence type="predicted"/>
<reference evidence="2 3" key="1">
    <citation type="submission" date="2017-06" db="EMBL/GenBank/DDBJ databases">
        <title>Ensifer strains isolated from leguminous trees and herbs display diverse denitrification phenotypes with some acting as strong N2O sinks.</title>
        <authorList>
            <person name="Woliy K."/>
            <person name="Mania D."/>
            <person name="Bakken L.R."/>
            <person name="Frostegard A."/>
        </authorList>
    </citation>
    <scope>NUCLEOTIDE SEQUENCE [LARGE SCALE GENOMIC DNA]</scope>
    <source>
        <strain evidence="2 3">AC50a</strain>
    </source>
</reference>
<dbReference type="EMBL" id="NJGD01000009">
    <property type="protein sequence ID" value="PJR13651.1"/>
    <property type="molecule type" value="Genomic_DNA"/>
</dbReference>
<evidence type="ECO:0000313" key="3">
    <source>
        <dbReference type="Proteomes" id="UP000231987"/>
    </source>
</evidence>
<dbReference type="Gene3D" id="1.10.30.50">
    <property type="match status" value="1"/>
</dbReference>
<accession>A0A2J0YZF3</accession>
<dbReference type="Proteomes" id="UP000231987">
    <property type="component" value="Unassembled WGS sequence"/>
</dbReference>
<dbReference type="AlphaFoldDB" id="A0A2J0YZF3"/>
<name>A0A2J0YZF3_RHIML</name>
<evidence type="ECO:0000313" key="2">
    <source>
        <dbReference type="EMBL" id="PJR13651.1"/>
    </source>
</evidence>
<sequence length="68" mass="7705">MTVIDSAPRRQMKATTTEAAMDTRWKVFQVASVEHLHRRADGGTSHWSNLAMACTRCNNSRGERDRLS</sequence>
<feature type="domain" description="HNH" evidence="1">
    <location>
        <begin position="31"/>
        <end position="63"/>
    </location>
</feature>
<protein>
    <recommendedName>
        <fullName evidence="1">HNH domain-containing protein</fullName>
    </recommendedName>
</protein>
<dbReference type="InterPro" id="IPR002711">
    <property type="entry name" value="HNH"/>
</dbReference>
<dbReference type="InterPro" id="IPR003615">
    <property type="entry name" value="HNH_nuc"/>
</dbReference>
<evidence type="ECO:0000259" key="1">
    <source>
        <dbReference type="Pfam" id="PF01844"/>
    </source>
</evidence>
<dbReference type="GO" id="GO:0008270">
    <property type="term" value="F:zinc ion binding"/>
    <property type="evidence" value="ECO:0007669"/>
    <property type="project" value="InterPro"/>
</dbReference>
<organism evidence="2 3">
    <name type="scientific">Rhizobium meliloti</name>
    <name type="common">Ensifer meliloti</name>
    <name type="synonym">Sinorhizobium meliloti</name>
    <dbReference type="NCBI Taxonomy" id="382"/>
    <lineage>
        <taxon>Bacteria</taxon>
        <taxon>Pseudomonadati</taxon>
        <taxon>Pseudomonadota</taxon>
        <taxon>Alphaproteobacteria</taxon>
        <taxon>Hyphomicrobiales</taxon>
        <taxon>Rhizobiaceae</taxon>
        <taxon>Sinorhizobium/Ensifer group</taxon>
        <taxon>Sinorhizobium</taxon>
    </lineage>
</organism>
<dbReference type="CDD" id="cd00085">
    <property type="entry name" value="HNHc"/>
    <property type="match status" value="1"/>
</dbReference>
<comment type="caution">
    <text evidence="2">The sequence shown here is derived from an EMBL/GenBank/DDBJ whole genome shotgun (WGS) entry which is preliminary data.</text>
</comment>